<dbReference type="Proteomes" id="UP000070376">
    <property type="component" value="Unassembled WGS sequence"/>
</dbReference>
<proteinExistence type="predicted"/>
<reference evidence="2" key="4">
    <citation type="submission" date="2016-01" db="EMBL/GenBank/DDBJ databases">
        <authorList>
            <person name="Oliw E.H."/>
        </authorList>
    </citation>
    <scope>NUCLEOTIDE SEQUENCE [LARGE SCALE GENOMIC DNA]</scope>
    <source>
        <strain evidence="2">GED7749B</strain>
    </source>
</reference>
<organism evidence="2 5">
    <name type="scientific">Heyndrickxia coagulans</name>
    <name type="common">Weizmannia coagulans</name>
    <dbReference type="NCBI Taxonomy" id="1398"/>
    <lineage>
        <taxon>Bacteria</taxon>
        <taxon>Bacillati</taxon>
        <taxon>Bacillota</taxon>
        <taxon>Bacilli</taxon>
        <taxon>Bacillales</taxon>
        <taxon>Bacillaceae</taxon>
        <taxon>Heyndrickxia</taxon>
    </lineage>
</organism>
<dbReference type="EMBL" id="CP010525">
    <property type="protein sequence ID" value="AJO22341.1"/>
    <property type="molecule type" value="Genomic_DNA"/>
</dbReference>
<dbReference type="InterPro" id="IPR024096">
    <property type="entry name" value="NO_sig/Golgi_transp_ligand-bd"/>
</dbReference>
<evidence type="ECO:0000313" key="2">
    <source>
        <dbReference type="EMBL" id="KWZ84244.1"/>
    </source>
</evidence>
<evidence type="ECO:0000313" key="4">
    <source>
        <dbReference type="Proteomes" id="UP000032024"/>
    </source>
</evidence>
<dbReference type="Gene3D" id="3.30.1380.20">
    <property type="entry name" value="Trafficking protein particle complex subunit 3"/>
    <property type="match status" value="1"/>
</dbReference>
<evidence type="ECO:0000313" key="1">
    <source>
        <dbReference type="EMBL" id="AJO22341.1"/>
    </source>
</evidence>
<reference evidence="1" key="1">
    <citation type="submission" date="2015-01" db="EMBL/GenBank/DDBJ databases">
        <title>Comparative genome analysis of Bacillus coagulans HM-08, Clostridium butyricum HM-68, Bacillus subtilis HM-66 and Bacillus licheniformis BL-09.</title>
        <authorList>
            <person name="Zhang H."/>
        </authorList>
    </citation>
    <scope>NUCLEOTIDE SEQUENCE [LARGE SCALE GENOMIC DNA]</scope>
    <source>
        <strain evidence="1">HM-08</strain>
    </source>
</reference>
<evidence type="ECO:0000313" key="3">
    <source>
        <dbReference type="EMBL" id="MDL5041235.1"/>
    </source>
</evidence>
<keyword evidence="4" id="KW-1185">Reference proteome</keyword>
<dbReference type="EMBL" id="LRPN01000031">
    <property type="protein sequence ID" value="KWZ84244.1"/>
    <property type="molecule type" value="Genomic_DNA"/>
</dbReference>
<dbReference type="STRING" id="1398.AB434_3719"/>
<protein>
    <submittedName>
        <fullName evidence="3">YslB family protein</fullName>
    </submittedName>
</protein>
<name>A0A0C5C681_HEYCO</name>
<reference evidence="4" key="2">
    <citation type="submission" date="2015-01" db="EMBL/GenBank/DDBJ databases">
        <title>Comparative genome analysis of Bacillus coagulans HM-08, Clostridium butyricum HM-68, Bacillus subtilis HM-66 and Bacillus paralicheniformis BL-09.</title>
        <authorList>
            <person name="Zhang H."/>
        </authorList>
    </citation>
    <scope>NUCLEOTIDE SEQUENCE [LARGE SCALE GENOMIC DNA]</scope>
    <source>
        <strain evidence="4">HM-08</strain>
    </source>
</reference>
<dbReference type="PANTHER" id="PTHR35090">
    <property type="entry name" value="DNA-DIRECTED RNA POLYMERASE SUBUNIT I"/>
    <property type="match status" value="1"/>
</dbReference>
<reference evidence="5" key="3">
    <citation type="submission" date="2016-01" db="EMBL/GenBank/DDBJ databases">
        <authorList>
            <person name="Mitreva M."/>
            <person name="Pepin K.H."/>
            <person name="Mihindukulasuriya K.A."/>
            <person name="Fulton R."/>
            <person name="Fronick C."/>
            <person name="O'Laughlin M."/>
            <person name="Miner T."/>
            <person name="Herter B."/>
            <person name="Rosa B.A."/>
            <person name="Cordes M."/>
            <person name="Tomlinson C."/>
            <person name="Wollam A."/>
            <person name="Palsikar V.B."/>
            <person name="Mardis E.R."/>
            <person name="Wilson R.K."/>
        </authorList>
    </citation>
    <scope>NUCLEOTIDE SEQUENCE [LARGE SCALE GENOMIC DNA]</scope>
    <source>
        <strain evidence="5">GED7749B</strain>
    </source>
</reference>
<dbReference type="PATRIC" id="fig|1398.18.peg.1561"/>
<dbReference type="SUPFAM" id="SSF111126">
    <property type="entry name" value="Ligand-binding domain in the NO signalling and Golgi transport"/>
    <property type="match status" value="1"/>
</dbReference>
<sequence length="154" mass="17514">MKSSGGNEQTVAEQLMVPAFGYELLRNILIPDILGKETPDILYWAGKHLARKFQLLTYEEMVSFFKEAGWGTLSIKKEEKYHIEFELSGPMIERQLDMGAGQEPTFKLEAGFLAEQYQMQKKLITEAVEEVAKKAKKVRITVQWDAKDPAGESI</sequence>
<dbReference type="Proteomes" id="UP001223084">
    <property type="component" value="Unassembled WGS sequence"/>
</dbReference>
<dbReference type="EMBL" id="JASUZX010000001">
    <property type="protein sequence ID" value="MDL5041235.1"/>
    <property type="molecule type" value="Genomic_DNA"/>
</dbReference>
<dbReference type="Proteomes" id="UP000032024">
    <property type="component" value="Chromosome"/>
</dbReference>
<dbReference type="PANTHER" id="PTHR35090:SF1">
    <property type="entry name" value="SLR0144 PROTEIN"/>
    <property type="match status" value="1"/>
</dbReference>
<dbReference type="InterPro" id="IPR019642">
    <property type="entry name" value="DUF2507"/>
</dbReference>
<reference evidence="3" key="5">
    <citation type="submission" date="2023-06" db="EMBL/GenBank/DDBJ databases">
        <title>Probiogenomic evaluation and L lactic producing Weizmannia coaggulans BKMTCR2-2 from tree bark.</title>
        <authorList>
            <person name="Mahittikon J."/>
            <person name="Tanasupawat S."/>
        </authorList>
    </citation>
    <scope>NUCLEOTIDE SEQUENCE</scope>
    <source>
        <strain evidence="3">BKMTCR2-2</strain>
    </source>
</reference>
<dbReference type="RefSeq" id="WP_014097811.1">
    <property type="nucleotide sequence ID" value="NZ_CP010525.1"/>
</dbReference>
<dbReference type="GeneID" id="93259307"/>
<dbReference type="AlphaFoldDB" id="A0A0C5C681"/>
<gene>
    <name evidence="2" type="ORF">HMPREF3213_00912</name>
    <name evidence="3" type="ORF">QN341_09060</name>
    <name evidence="1" type="ORF">SB48_HM08orf02440</name>
</gene>
<dbReference type="Pfam" id="PF10702">
    <property type="entry name" value="DUF2507"/>
    <property type="match status" value="1"/>
</dbReference>
<accession>A0A0C5C681</accession>
<evidence type="ECO:0000313" key="5">
    <source>
        <dbReference type="Proteomes" id="UP000070376"/>
    </source>
</evidence>